<proteinExistence type="predicted"/>
<sequence>MRAEGNANTAHQDGYQTAKIINMVQCDSDEAFYCWSKLAIADGICPLIRMVWRYVSMLFRRIMYSWKPQPPAPPPAVVVDLLSFGDTRVHQIFNFQPLFNPEEFSYELTEDSSDDEYFDALEEL</sequence>
<protein>
    <submittedName>
        <fullName evidence="1">Uncharacterized protein</fullName>
    </submittedName>
</protein>
<evidence type="ECO:0000313" key="1">
    <source>
        <dbReference type="EMBL" id="CAG7716168.1"/>
    </source>
</evidence>
<organism evidence="1 2">
    <name type="scientific">Allacma fusca</name>
    <dbReference type="NCBI Taxonomy" id="39272"/>
    <lineage>
        <taxon>Eukaryota</taxon>
        <taxon>Metazoa</taxon>
        <taxon>Ecdysozoa</taxon>
        <taxon>Arthropoda</taxon>
        <taxon>Hexapoda</taxon>
        <taxon>Collembola</taxon>
        <taxon>Symphypleona</taxon>
        <taxon>Sminthuridae</taxon>
        <taxon>Allacma</taxon>
    </lineage>
</organism>
<reference evidence="1" key="1">
    <citation type="submission" date="2021-06" db="EMBL/GenBank/DDBJ databases">
        <authorList>
            <person name="Hodson N. C."/>
            <person name="Mongue J. A."/>
            <person name="Jaron S. K."/>
        </authorList>
    </citation>
    <scope>NUCLEOTIDE SEQUENCE</scope>
</reference>
<dbReference type="AlphaFoldDB" id="A0A8J2JXD9"/>
<comment type="caution">
    <text evidence="1">The sequence shown here is derived from an EMBL/GenBank/DDBJ whole genome shotgun (WGS) entry which is preliminary data.</text>
</comment>
<dbReference type="Proteomes" id="UP000708208">
    <property type="component" value="Unassembled WGS sequence"/>
</dbReference>
<keyword evidence="2" id="KW-1185">Reference proteome</keyword>
<evidence type="ECO:0000313" key="2">
    <source>
        <dbReference type="Proteomes" id="UP000708208"/>
    </source>
</evidence>
<gene>
    <name evidence="1" type="ORF">AFUS01_LOCUS5695</name>
</gene>
<accession>A0A8J2JXD9</accession>
<name>A0A8J2JXD9_9HEXA</name>
<dbReference type="EMBL" id="CAJVCH010036371">
    <property type="protein sequence ID" value="CAG7716168.1"/>
    <property type="molecule type" value="Genomic_DNA"/>
</dbReference>